<dbReference type="InParanoid" id="A0A067QN64"/>
<feature type="compositionally biased region" description="Polar residues" evidence="1">
    <location>
        <begin position="41"/>
        <end position="61"/>
    </location>
</feature>
<protein>
    <submittedName>
        <fullName evidence="2">Uncharacterized protein</fullName>
    </submittedName>
</protein>
<dbReference type="Proteomes" id="UP000027265">
    <property type="component" value="Unassembled WGS sequence"/>
</dbReference>
<gene>
    <name evidence="2" type="ORF">JAAARDRAFT_188247</name>
</gene>
<feature type="compositionally biased region" description="Polar residues" evidence="1">
    <location>
        <begin position="129"/>
        <end position="138"/>
    </location>
</feature>
<dbReference type="EMBL" id="KL197709">
    <property type="protein sequence ID" value="KDQ64982.1"/>
    <property type="molecule type" value="Genomic_DNA"/>
</dbReference>
<name>A0A067QN64_9AGAM</name>
<dbReference type="HOGENOM" id="CLU_804262_0_0_1"/>
<sequence length="345" mass="37300">MPLTPFGSAGFITPQVGTLGMNRRGQDGMDYQSYRGDGGAPSSSKQQRPQLATSMSHASLPSRSGHSRSNNGSWGPNSVYPTTPSSALTQSSSSFESFADSEYAHQRIRSPSMQSMSAYPDPPRRSTDTGHSFTSFRSESARGQRWLRHLIVTSANSSSTSLSRKLSNTSLHPSNASHTSLSLRPTASRTSLSYGPPTSSPTTRNTPTQSSTSLAAPHHSTQSLPLTPKSHTKSSETSTSSKANRRPLPQIPQPPPKVSRFARFIRPLPMPSSTPAKELSSSSRKAQRPLPQPPSSSSRSDLVPGHAPLAGRTPEEEYINWEAIEDQMVFAIPEEAVELEDDWDA</sequence>
<feature type="compositionally biased region" description="Low complexity" evidence="1">
    <location>
        <begin position="157"/>
        <end position="171"/>
    </location>
</feature>
<feature type="compositionally biased region" description="Polar residues" evidence="1">
    <location>
        <begin position="74"/>
        <end position="84"/>
    </location>
</feature>
<feature type="compositionally biased region" description="Low complexity" evidence="1">
    <location>
        <begin position="62"/>
        <end position="73"/>
    </location>
</feature>
<proteinExistence type="predicted"/>
<feature type="compositionally biased region" description="Low complexity" evidence="1">
    <location>
        <begin position="196"/>
        <end position="213"/>
    </location>
</feature>
<evidence type="ECO:0000313" key="2">
    <source>
        <dbReference type="EMBL" id="KDQ64982.1"/>
    </source>
</evidence>
<feature type="compositionally biased region" description="Polar residues" evidence="1">
    <location>
        <begin position="271"/>
        <end position="284"/>
    </location>
</feature>
<feature type="region of interest" description="Disordered" evidence="1">
    <location>
        <begin position="157"/>
        <end position="316"/>
    </location>
</feature>
<keyword evidence="3" id="KW-1185">Reference proteome</keyword>
<evidence type="ECO:0000256" key="1">
    <source>
        <dbReference type="SAM" id="MobiDB-lite"/>
    </source>
</evidence>
<feature type="region of interest" description="Disordered" evidence="1">
    <location>
        <begin position="1"/>
        <end position="93"/>
    </location>
</feature>
<feature type="compositionally biased region" description="Polar residues" evidence="1">
    <location>
        <begin position="172"/>
        <end position="193"/>
    </location>
</feature>
<feature type="region of interest" description="Disordered" evidence="1">
    <location>
        <begin position="105"/>
        <end position="140"/>
    </location>
</feature>
<evidence type="ECO:0000313" key="3">
    <source>
        <dbReference type="Proteomes" id="UP000027265"/>
    </source>
</evidence>
<reference evidence="3" key="1">
    <citation type="journal article" date="2014" name="Proc. Natl. Acad. Sci. U.S.A.">
        <title>Extensive sampling of basidiomycete genomes demonstrates inadequacy of the white-rot/brown-rot paradigm for wood decay fungi.</title>
        <authorList>
            <person name="Riley R."/>
            <person name="Salamov A.A."/>
            <person name="Brown D.W."/>
            <person name="Nagy L.G."/>
            <person name="Floudas D."/>
            <person name="Held B.W."/>
            <person name="Levasseur A."/>
            <person name="Lombard V."/>
            <person name="Morin E."/>
            <person name="Otillar R."/>
            <person name="Lindquist E.A."/>
            <person name="Sun H."/>
            <person name="LaButti K.M."/>
            <person name="Schmutz J."/>
            <person name="Jabbour D."/>
            <person name="Luo H."/>
            <person name="Baker S.E."/>
            <person name="Pisabarro A.G."/>
            <person name="Walton J.D."/>
            <person name="Blanchette R.A."/>
            <person name="Henrissat B."/>
            <person name="Martin F."/>
            <person name="Cullen D."/>
            <person name="Hibbett D.S."/>
            <person name="Grigoriev I.V."/>
        </authorList>
    </citation>
    <scope>NUCLEOTIDE SEQUENCE [LARGE SCALE GENOMIC DNA]</scope>
    <source>
        <strain evidence="3">MUCL 33604</strain>
    </source>
</reference>
<dbReference type="AlphaFoldDB" id="A0A067QN64"/>
<organism evidence="2 3">
    <name type="scientific">Jaapia argillacea MUCL 33604</name>
    <dbReference type="NCBI Taxonomy" id="933084"/>
    <lineage>
        <taxon>Eukaryota</taxon>
        <taxon>Fungi</taxon>
        <taxon>Dikarya</taxon>
        <taxon>Basidiomycota</taxon>
        <taxon>Agaricomycotina</taxon>
        <taxon>Agaricomycetes</taxon>
        <taxon>Agaricomycetidae</taxon>
        <taxon>Jaapiales</taxon>
        <taxon>Jaapiaceae</taxon>
        <taxon>Jaapia</taxon>
    </lineage>
</organism>
<accession>A0A067QN64</accession>
<feature type="compositionally biased region" description="Low complexity" evidence="1">
    <location>
        <begin position="295"/>
        <end position="304"/>
    </location>
</feature>